<comment type="caution">
    <text evidence="18">The sequence shown here is derived from an EMBL/GenBank/DDBJ whole genome shotgun (WGS) entry which is preliminary data.</text>
</comment>
<keyword evidence="7" id="KW-0547">Nucleotide-binding</keyword>
<keyword evidence="4" id="KW-1003">Cell membrane</keyword>
<keyword evidence="8" id="KW-0067">ATP-binding</keyword>
<dbReference type="PROSITE" id="PS50894">
    <property type="entry name" value="HPT"/>
    <property type="match status" value="1"/>
</dbReference>
<dbReference type="SMART" id="SM00448">
    <property type="entry name" value="REC"/>
    <property type="match status" value="1"/>
</dbReference>
<feature type="modified residue" description="Phosphohistidine" evidence="12">
    <location>
        <position position="1016"/>
    </location>
</feature>
<keyword evidence="18" id="KW-0808">Transferase</keyword>
<evidence type="ECO:0000256" key="8">
    <source>
        <dbReference type="ARBA" id="ARBA00022840"/>
    </source>
</evidence>
<dbReference type="SUPFAM" id="SSF47384">
    <property type="entry name" value="Homodimeric domain of signal transducing histidine kinase"/>
    <property type="match status" value="1"/>
</dbReference>
<evidence type="ECO:0000256" key="3">
    <source>
        <dbReference type="ARBA" id="ARBA00012438"/>
    </source>
</evidence>
<dbReference type="SMART" id="SM00388">
    <property type="entry name" value="HisKA"/>
    <property type="match status" value="1"/>
</dbReference>
<dbReference type="SUPFAM" id="SSF55874">
    <property type="entry name" value="ATPase domain of HSP90 chaperone/DNA topoisomerase II/histidine kinase"/>
    <property type="match status" value="1"/>
</dbReference>
<keyword evidence="11 14" id="KW-0472">Membrane</keyword>
<dbReference type="Gene3D" id="3.40.50.2300">
    <property type="match status" value="1"/>
</dbReference>
<gene>
    <name evidence="18" type="ORF">ACR52_13325</name>
</gene>
<dbReference type="EMBL" id="LFMW01000007">
    <property type="protein sequence ID" value="KMT55531.1"/>
    <property type="molecule type" value="Genomic_DNA"/>
</dbReference>
<evidence type="ECO:0000256" key="12">
    <source>
        <dbReference type="PROSITE-ProRule" id="PRU00110"/>
    </source>
</evidence>
<dbReference type="InterPro" id="IPR011006">
    <property type="entry name" value="CheY-like_superfamily"/>
</dbReference>
<name>A0A0J8IUS4_9PSED</name>
<feature type="transmembrane region" description="Helical" evidence="14">
    <location>
        <begin position="21"/>
        <end position="40"/>
    </location>
</feature>
<dbReference type="Pfam" id="PF01627">
    <property type="entry name" value="Hpt"/>
    <property type="match status" value="1"/>
</dbReference>
<dbReference type="CDD" id="cd16922">
    <property type="entry name" value="HATPase_EvgS-ArcB-TorS-like"/>
    <property type="match status" value="1"/>
</dbReference>
<evidence type="ECO:0000256" key="2">
    <source>
        <dbReference type="ARBA" id="ARBA00004651"/>
    </source>
</evidence>
<dbReference type="GO" id="GO:0005524">
    <property type="term" value="F:ATP binding"/>
    <property type="evidence" value="ECO:0007669"/>
    <property type="project" value="UniProtKB-KW"/>
</dbReference>
<evidence type="ECO:0000256" key="13">
    <source>
        <dbReference type="PROSITE-ProRule" id="PRU00169"/>
    </source>
</evidence>
<comment type="catalytic activity">
    <reaction evidence="1">
        <text>ATP + protein L-histidine = ADP + protein N-phospho-L-histidine.</text>
        <dbReference type="EC" id="2.7.13.3"/>
    </reaction>
</comment>
<evidence type="ECO:0000256" key="4">
    <source>
        <dbReference type="ARBA" id="ARBA00022475"/>
    </source>
</evidence>
<dbReference type="InterPro" id="IPR004358">
    <property type="entry name" value="Sig_transdc_His_kin-like_C"/>
</dbReference>
<sequence>MKNASLKFGVFALSSQRINKLLLVLAGLTVLLVSMCYWAVERVLDEERIKVDFHFSGLMESIHEYDTFLRSVASAYDRSNQNMLTNIRPLSRVEILQKGQERVFQNHGLALSQPFTLSERKHYDPEQLQGGYSLGVQLTDYYSAFWASSFYSAPQIFLFSPSDQFNIAIPGVDGTRKQSLLLKNNFFDVTAYLYQGLLARHEQLNNRRVSWMRAPRGLLQGTETIVAFIGVDVNPLVMPDRRDDGLLTVAALLDAGQINDLDRLLTRPIDHRVTLISPAGDVLLGDAQGSGSLPVGMSLGAEGLRFKVVSTGKDQWVGLYTISYENFFRFAKWSLLGTGAVFLLAVFLGWRINRWYRAGIVEPALRATRLLTESEEFNRAMLQSAPVGLCVVQRNNSKVLLENQRAQEWQGSAELIDLLNRDYQDEDPREMQIEVAGRHLLVSFRFSRYQGEDVVLCGFNDITRHVDDALLMEQAKRSADEASAAKTLFLATMSHEIRTPLYGVLGNLELLGLTHLDARQQDYLQTIERSSAVLFQLISDVLDVSKIESGQMALETVTFSPLDVFEDAVNSYAAAALNKGLQVFACVDANLPALMSGDPGRIRQILNNLLSNAIKFTDSGRVIVRLKVTDLELNHATLQWQVSDTGAGISEKQLGQLFKPFSQLGGSQQAGGAGLGLSICSRLSELMDAQLRVVSEPGLGSSFSLHQRLPIVPGPLPDCSAIELQGLAVYVRAPFKELEQSLIDWLNRWGARAVALPAGYQGDQHELLLDRVTGPGQQSVWNGRHITATELGARQGDVLKQAWTVNAYDIRGIARTLSQARPGGVKPLGSSERVGDQRLGLRVLVAEDNPINRAILQEQLEALGAWVVAAEDGEEALQRWSPGAFDLVITDINMPRLDGYGLARALRERDRQTPIIGVTANALREEGEQCLAAGMDTWVVKPLSLDALRKTLLRYCGERVDKQHEASTLQQGDLDGWITLSATMHRLFITTMQDDVRLTRQGLDAGDKEHVVRHLHRMNGSLASIRASRLSAACNALEEALYKGSLNPSLVAQVRNLLQRLEAVMDAMALNPSSQGQPSDR</sequence>
<dbReference type="SUPFAM" id="SSF52172">
    <property type="entry name" value="CheY-like"/>
    <property type="match status" value="1"/>
</dbReference>
<accession>A0A0J8IUS4</accession>
<dbReference type="SMART" id="SM00387">
    <property type="entry name" value="HATPase_c"/>
    <property type="match status" value="1"/>
</dbReference>
<evidence type="ECO:0000259" key="17">
    <source>
        <dbReference type="PROSITE" id="PS50894"/>
    </source>
</evidence>
<organism evidence="18 19">
    <name type="scientific">Pseudomonas fildesensis</name>
    <dbReference type="NCBI Taxonomy" id="1674920"/>
    <lineage>
        <taxon>Bacteria</taxon>
        <taxon>Pseudomonadati</taxon>
        <taxon>Pseudomonadota</taxon>
        <taxon>Gammaproteobacteria</taxon>
        <taxon>Pseudomonadales</taxon>
        <taxon>Pseudomonadaceae</taxon>
        <taxon>Pseudomonas</taxon>
    </lineage>
</organism>
<dbReference type="PRINTS" id="PR00344">
    <property type="entry name" value="BCTRLSENSOR"/>
</dbReference>
<evidence type="ECO:0000313" key="19">
    <source>
        <dbReference type="Proteomes" id="UP000037551"/>
    </source>
</evidence>
<protein>
    <recommendedName>
        <fullName evidence="3">histidine kinase</fullName>
        <ecNumber evidence="3">2.7.13.3</ecNumber>
    </recommendedName>
</protein>
<evidence type="ECO:0000256" key="9">
    <source>
        <dbReference type="ARBA" id="ARBA00022989"/>
    </source>
</evidence>
<evidence type="ECO:0000259" key="15">
    <source>
        <dbReference type="PROSITE" id="PS50109"/>
    </source>
</evidence>
<dbReference type="InterPro" id="IPR001789">
    <property type="entry name" value="Sig_transdc_resp-reg_receiver"/>
</dbReference>
<keyword evidence="9 14" id="KW-1133">Transmembrane helix</keyword>
<dbReference type="InterPro" id="IPR036890">
    <property type="entry name" value="HATPase_C_sf"/>
</dbReference>
<dbReference type="Pfam" id="PF02518">
    <property type="entry name" value="HATPase_c"/>
    <property type="match status" value="1"/>
</dbReference>
<dbReference type="Pfam" id="PF00512">
    <property type="entry name" value="HisKA"/>
    <property type="match status" value="1"/>
</dbReference>
<feature type="domain" description="HPt" evidence="17">
    <location>
        <begin position="977"/>
        <end position="1068"/>
    </location>
</feature>
<evidence type="ECO:0000256" key="5">
    <source>
        <dbReference type="ARBA" id="ARBA00022553"/>
    </source>
</evidence>
<reference evidence="18 19" key="1">
    <citation type="submission" date="2015-06" db="EMBL/GenBank/DDBJ databases">
        <title>Draft genome sequence of an Antarctic Pseudomonas sp. strain KG01 with full potential for biotechnological applications.</title>
        <authorList>
            <person name="Pavlov M.S."/>
            <person name="Lira F."/>
            <person name="Martinez J.L."/>
            <person name="Marshall S.H."/>
        </authorList>
    </citation>
    <scope>NUCLEOTIDE SEQUENCE [LARGE SCALE GENOMIC DNA]</scope>
    <source>
        <strain evidence="18 19">KG01</strain>
    </source>
</reference>
<dbReference type="InterPro" id="IPR003594">
    <property type="entry name" value="HATPase_dom"/>
</dbReference>
<dbReference type="AlphaFoldDB" id="A0A0J8IUS4"/>
<dbReference type="Gene3D" id="1.20.120.160">
    <property type="entry name" value="HPT domain"/>
    <property type="match status" value="1"/>
</dbReference>
<dbReference type="RefSeq" id="WP_048724722.1">
    <property type="nucleotide sequence ID" value="NZ_LFMW01000007.1"/>
</dbReference>
<dbReference type="PANTHER" id="PTHR45339">
    <property type="entry name" value="HYBRID SIGNAL TRANSDUCTION HISTIDINE KINASE J"/>
    <property type="match status" value="1"/>
</dbReference>
<dbReference type="GO" id="GO:0005886">
    <property type="term" value="C:plasma membrane"/>
    <property type="evidence" value="ECO:0007669"/>
    <property type="project" value="UniProtKB-SubCell"/>
</dbReference>
<dbReference type="Pfam" id="PF00072">
    <property type="entry name" value="Response_reg"/>
    <property type="match status" value="1"/>
</dbReference>
<keyword evidence="10" id="KW-0902">Two-component regulatory system</keyword>
<feature type="domain" description="Response regulatory" evidence="16">
    <location>
        <begin position="842"/>
        <end position="956"/>
    </location>
</feature>
<keyword evidence="5 13" id="KW-0597">Phosphoprotein</keyword>
<dbReference type="InterPro" id="IPR036097">
    <property type="entry name" value="HisK_dim/P_sf"/>
</dbReference>
<evidence type="ECO:0000256" key="11">
    <source>
        <dbReference type="ARBA" id="ARBA00023136"/>
    </source>
</evidence>
<keyword evidence="6 14" id="KW-0812">Transmembrane</keyword>
<evidence type="ECO:0000256" key="7">
    <source>
        <dbReference type="ARBA" id="ARBA00022741"/>
    </source>
</evidence>
<feature type="domain" description="Histidine kinase" evidence="15">
    <location>
        <begin position="492"/>
        <end position="711"/>
    </location>
</feature>
<evidence type="ECO:0000313" key="18">
    <source>
        <dbReference type="EMBL" id="KMT55531.1"/>
    </source>
</evidence>
<dbReference type="STRING" id="1674920.ACR52_13325"/>
<dbReference type="EC" id="2.7.13.3" evidence="3"/>
<evidence type="ECO:0000256" key="10">
    <source>
        <dbReference type="ARBA" id="ARBA00023012"/>
    </source>
</evidence>
<dbReference type="PROSITE" id="PS50110">
    <property type="entry name" value="RESPONSE_REGULATORY"/>
    <property type="match status" value="1"/>
</dbReference>
<feature type="modified residue" description="4-aspartylphosphate" evidence="13">
    <location>
        <position position="891"/>
    </location>
</feature>
<evidence type="ECO:0000256" key="14">
    <source>
        <dbReference type="SAM" id="Phobius"/>
    </source>
</evidence>
<dbReference type="InterPro" id="IPR008207">
    <property type="entry name" value="Sig_transdc_His_kin_Hpt_dom"/>
</dbReference>
<comment type="subcellular location">
    <subcellularLocation>
        <location evidence="2">Cell membrane</location>
        <topology evidence="2">Multi-pass membrane protein</topology>
    </subcellularLocation>
</comment>
<evidence type="ECO:0000259" key="16">
    <source>
        <dbReference type="PROSITE" id="PS50110"/>
    </source>
</evidence>
<dbReference type="InterPro" id="IPR036641">
    <property type="entry name" value="HPT_dom_sf"/>
</dbReference>
<dbReference type="SUPFAM" id="SSF47226">
    <property type="entry name" value="Histidine-containing phosphotransfer domain, HPT domain"/>
    <property type="match status" value="1"/>
</dbReference>
<dbReference type="CDD" id="cd00082">
    <property type="entry name" value="HisKA"/>
    <property type="match status" value="1"/>
</dbReference>
<dbReference type="PROSITE" id="PS50109">
    <property type="entry name" value="HIS_KIN"/>
    <property type="match status" value="1"/>
</dbReference>
<dbReference type="InterPro" id="IPR003661">
    <property type="entry name" value="HisK_dim/P_dom"/>
</dbReference>
<evidence type="ECO:0000256" key="6">
    <source>
        <dbReference type="ARBA" id="ARBA00022692"/>
    </source>
</evidence>
<dbReference type="FunFam" id="3.30.565.10:FF:000010">
    <property type="entry name" value="Sensor histidine kinase RcsC"/>
    <property type="match status" value="1"/>
</dbReference>
<dbReference type="InterPro" id="IPR005467">
    <property type="entry name" value="His_kinase_dom"/>
</dbReference>
<dbReference type="Gene3D" id="1.10.287.130">
    <property type="match status" value="1"/>
</dbReference>
<dbReference type="OrthoDB" id="9770795at2"/>
<dbReference type="Proteomes" id="UP000037551">
    <property type="component" value="Unassembled WGS sequence"/>
</dbReference>
<dbReference type="PANTHER" id="PTHR45339:SF1">
    <property type="entry name" value="HYBRID SIGNAL TRANSDUCTION HISTIDINE KINASE J"/>
    <property type="match status" value="1"/>
</dbReference>
<dbReference type="CDD" id="cd17546">
    <property type="entry name" value="REC_hyHK_CKI1_RcsC-like"/>
    <property type="match status" value="1"/>
</dbReference>
<keyword evidence="18" id="KW-0418">Kinase</keyword>
<dbReference type="Gene3D" id="3.30.565.10">
    <property type="entry name" value="Histidine kinase-like ATPase, C-terminal domain"/>
    <property type="match status" value="1"/>
</dbReference>
<keyword evidence="19" id="KW-1185">Reference proteome</keyword>
<evidence type="ECO:0000256" key="1">
    <source>
        <dbReference type="ARBA" id="ARBA00000085"/>
    </source>
</evidence>
<dbReference type="GO" id="GO:0000155">
    <property type="term" value="F:phosphorelay sensor kinase activity"/>
    <property type="evidence" value="ECO:0007669"/>
    <property type="project" value="InterPro"/>
</dbReference>
<dbReference type="PATRIC" id="fig|1674920.3.peg.5498"/>
<proteinExistence type="predicted"/>